<feature type="transmembrane region" description="Helical" evidence="16">
    <location>
        <begin position="517"/>
        <end position="538"/>
    </location>
</feature>
<dbReference type="GO" id="GO:0005737">
    <property type="term" value="C:cytoplasm"/>
    <property type="evidence" value="ECO:0007669"/>
    <property type="project" value="UniProtKB-SubCell"/>
</dbReference>
<evidence type="ECO:0000256" key="16">
    <source>
        <dbReference type="SAM" id="Phobius"/>
    </source>
</evidence>
<feature type="region of interest" description="Disordered" evidence="15">
    <location>
        <begin position="372"/>
        <end position="426"/>
    </location>
</feature>
<comment type="catalytic activity">
    <reaction evidence="1">
        <text>Exonucleolytic cleavage of poly(A) to 5'-AMP.</text>
        <dbReference type="EC" id="3.1.13.4"/>
    </reaction>
</comment>
<accession>A0A9P1CXR3</accession>
<evidence type="ECO:0000256" key="2">
    <source>
        <dbReference type="ARBA" id="ARBA00004123"/>
    </source>
</evidence>
<evidence type="ECO:0000256" key="9">
    <source>
        <dbReference type="ARBA" id="ARBA00022801"/>
    </source>
</evidence>
<keyword evidence="12" id="KW-0805">Transcription regulation</keyword>
<keyword evidence="16" id="KW-1133">Transmembrane helix</keyword>
<dbReference type="InterPro" id="IPR036397">
    <property type="entry name" value="RNaseH_sf"/>
</dbReference>
<dbReference type="GO" id="GO:0046872">
    <property type="term" value="F:metal ion binding"/>
    <property type="evidence" value="ECO:0007669"/>
    <property type="project" value="UniProtKB-KW"/>
</dbReference>
<evidence type="ECO:0000313" key="17">
    <source>
        <dbReference type="EMBL" id="CAI3999669.1"/>
    </source>
</evidence>
<dbReference type="GO" id="GO:0005634">
    <property type="term" value="C:nucleus"/>
    <property type="evidence" value="ECO:0007669"/>
    <property type="project" value="UniProtKB-SubCell"/>
</dbReference>
<evidence type="ECO:0000256" key="13">
    <source>
        <dbReference type="ARBA" id="ARBA00023163"/>
    </source>
</evidence>
<name>A0A9P1CXR3_9DINO</name>
<dbReference type="AlphaFoldDB" id="A0A9P1CXR3"/>
<keyword evidence="9" id="KW-0378">Hydrolase</keyword>
<organism evidence="17">
    <name type="scientific">Cladocopium goreaui</name>
    <dbReference type="NCBI Taxonomy" id="2562237"/>
    <lineage>
        <taxon>Eukaryota</taxon>
        <taxon>Sar</taxon>
        <taxon>Alveolata</taxon>
        <taxon>Dinophyceae</taxon>
        <taxon>Suessiales</taxon>
        <taxon>Symbiodiniaceae</taxon>
        <taxon>Cladocopium</taxon>
    </lineage>
</organism>
<evidence type="ECO:0000313" key="19">
    <source>
        <dbReference type="Proteomes" id="UP001152797"/>
    </source>
</evidence>
<evidence type="ECO:0000256" key="8">
    <source>
        <dbReference type="ARBA" id="ARBA00022723"/>
    </source>
</evidence>
<feature type="compositionally biased region" description="Low complexity" evidence="15">
    <location>
        <begin position="383"/>
        <end position="395"/>
    </location>
</feature>
<dbReference type="PANTHER" id="PTHR10797">
    <property type="entry name" value="CCR4-NOT TRANSCRIPTION COMPLEX SUBUNIT"/>
    <property type="match status" value="1"/>
</dbReference>
<evidence type="ECO:0000256" key="4">
    <source>
        <dbReference type="ARBA" id="ARBA00008372"/>
    </source>
</evidence>
<evidence type="ECO:0000256" key="7">
    <source>
        <dbReference type="ARBA" id="ARBA00022722"/>
    </source>
</evidence>
<keyword evidence="16" id="KW-0472">Membrane</keyword>
<sequence length="539" mass="60487">MSRVQWPDDWYRWPARGHSQRGEGGRWARPVGRVWLGRSDRHPGHWWKDEAPLNVAAGVGASFHDRWRGANHVEQIVAPAISQIPSPQFRGQAVTTKKPTLSLAGGLAGWPQSGGHCLLHDVWSWNFQYEWEAFMSILSEKAHPERPVMVALDTEFPGFLLEDHPFAPRSARYTALRENVDYLWPIQFGLAVADSDGAPLGAWTFNLSFNLATSLYSEDSVRFLQAAGVDFPRHAVEGIEPSTLAWKLSRSPLVGMHRNSPEWVTFSGWYDWGYLLKLVTGNPMPYDINAFDELLSTLCPTRKELRDLLPRGSLDALLGSHGLRRLGPAHTAGSDALATLELFLHVRMNGTNEEAAKALTLADGKALIDPVAPSDDIADAENSGTSTATGTTDDAQASSRDVSADVENEPCVSEAGSHSGSEPWKQISDEEPELWEVPHRHHHRLELRGLRRVRHRHRGPRHRYVDDGPPFPVPHRWHFDSTVTERSRPLSERILEFIDIDNEVWEPVLKVFHATGYTSLFFIIAIFTLTVFSALYLLL</sequence>
<keyword evidence="7" id="KW-0540">Nuclease</keyword>
<dbReference type="GO" id="GO:0003723">
    <property type="term" value="F:RNA binding"/>
    <property type="evidence" value="ECO:0007669"/>
    <property type="project" value="UniProtKB-KW"/>
</dbReference>
<dbReference type="InterPro" id="IPR039637">
    <property type="entry name" value="CNOT7/CNOT8/Pop2"/>
</dbReference>
<keyword evidence="8" id="KW-0479">Metal-binding</keyword>
<dbReference type="Proteomes" id="UP001152797">
    <property type="component" value="Unassembled WGS sequence"/>
</dbReference>
<comment type="caution">
    <text evidence="17">The sequence shown here is derived from an EMBL/GenBank/DDBJ whole genome shotgun (WGS) entry which is preliminary data.</text>
</comment>
<protein>
    <recommendedName>
        <fullName evidence="5">poly(A)-specific ribonuclease</fullName>
        <ecNumber evidence="5">3.1.13.4</ecNumber>
    </recommendedName>
</protein>
<keyword evidence="11" id="KW-0694">RNA-binding</keyword>
<dbReference type="Gene3D" id="3.30.420.10">
    <property type="entry name" value="Ribonuclease H-like superfamily/Ribonuclease H"/>
    <property type="match status" value="1"/>
</dbReference>
<comment type="subcellular location">
    <subcellularLocation>
        <location evidence="3">Cytoplasm</location>
    </subcellularLocation>
    <subcellularLocation>
        <location evidence="2">Nucleus</location>
    </subcellularLocation>
</comment>
<proteinExistence type="inferred from homology"/>
<gene>
    <name evidence="17" type="ORF">C1SCF055_LOCUS25847</name>
</gene>
<dbReference type="EMBL" id="CAMXCT020002668">
    <property type="protein sequence ID" value="CAL1153044.1"/>
    <property type="molecule type" value="Genomic_DNA"/>
</dbReference>
<reference evidence="17" key="1">
    <citation type="submission" date="2022-10" db="EMBL/GenBank/DDBJ databases">
        <authorList>
            <person name="Chen Y."/>
            <person name="Dougan E. K."/>
            <person name="Chan C."/>
            <person name="Rhodes N."/>
            <person name="Thang M."/>
        </authorList>
    </citation>
    <scope>NUCLEOTIDE SEQUENCE</scope>
</reference>
<dbReference type="SUPFAM" id="SSF53098">
    <property type="entry name" value="Ribonuclease H-like"/>
    <property type="match status" value="1"/>
</dbReference>
<evidence type="ECO:0000256" key="15">
    <source>
        <dbReference type="SAM" id="MobiDB-lite"/>
    </source>
</evidence>
<dbReference type="InterPro" id="IPR012337">
    <property type="entry name" value="RNaseH-like_sf"/>
</dbReference>
<keyword evidence="19" id="KW-1185">Reference proteome</keyword>
<dbReference type="EMBL" id="CAMXCT030002668">
    <property type="protein sequence ID" value="CAL4786981.1"/>
    <property type="molecule type" value="Genomic_DNA"/>
</dbReference>
<dbReference type="EC" id="3.1.13.4" evidence="5"/>
<evidence type="ECO:0000313" key="18">
    <source>
        <dbReference type="EMBL" id="CAL4786981.1"/>
    </source>
</evidence>
<evidence type="ECO:0000256" key="14">
    <source>
        <dbReference type="ARBA" id="ARBA00023242"/>
    </source>
</evidence>
<evidence type="ECO:0000256" key="1">
    <source>
        <dbReference type="ARBA" id="ARBA00001663"/>
    </source>
</evidence>
<evidence type="ECO:0000256" key="10">
    <source>
        <dbReference type="ARBA" id="ARBA00022839"/>
    </source>
</evidence>
<keyword evidence="10" id="KW-0269">Exonuclease</keyword>
<dbReference type="GO" id="GO:0004535">
    <property type="term" value="F:poly(A)-specific ribonuclease activity"/>
    <property type="evidence" value="ECO:0007669"/>
    <property type="project" value="UniProtKB-EC"/>
</dbReference>
<dbReference type="InterPro" id="IPR006941">
    <property type="entry name" value="RNase_CAF1"/>
</dbReference>
<keyword evidence="14" id="KW-0539">Nucleus</keyword>
<dbReference type="Pfam" id="PF04857">
    <property type="entry name" value="CAF1"/>
    <property type="match status" value="1"/>
</dbReference>
<evidence type="ECO:0000256" key="3">
    <source>
        <dbReference type="ARBA" id="ARBA00004496"/>
    </source>
</evidence>
<keyword evidence="16" id="KW-0812">Transmembrane</keyword>
<keyword evidence="6" id="KW-0963">Cytoplasm</keyword>
<dbReference type="EMBL" id="CAMXCT010002668">
    <property type="protein sequence ID" value="CAI3999669.1"/>
    <property type="molecule type" value="Genomic_DNA"/>
</dbReference>
<comment type="similarity">
    <text evidence="4">Belongs to the CAF1 family.</text>
</comment>
<evidence type="ECO:0000256" key="12">
    <source>
        <dbReference type="ARBA" id="ARBA00023015"/>
    </source>
</evidence>
<dbReference type="GO" id="GO:0030014">
    <property type="term" value="C:CCR4-NOT complex"/>
    <property type="evidence" value="ECO:0007669"/>
    <property type="project" value="InterPro"/>
</dbReference>
<evidence type="ECO:0000256" key="11">
    <source>
        <dbReference type="ARBA" id="ARBA00022884"/>
    </source>
</evidence>
<dbReference type="OrthoDB" id="439315at2759"/>
<evidence type="ECO:0000256" key="5">
    <source>
        <dbReference type="ARBA" id="ARBA00012161"/>
    </source>
</evidence>
<reference evidence="18 19" key="2">
    <citation type="submission" date="2024-05" db="EMBL/GenBank/DDBJ databases">
        <authorList>
            <person name="Chen Y."/>
            <person name="Shah S."/>
            <person name="Dougan E. K."/>
            <person name="Thang M."/>
            <person name="Chan C."/>
        </authorList>
    </citation>
    <scope>NUCLEOTIDE SEQUENCE [LARGE SCALE GENOMIC DNA]</scope>
</reference>
<keyword evidence="13" id="KW-0804">Transcription</keyword>
<evidence type="ECO:0000256" key="6">
    <source>
        <dbReference type="ARBA" id="ARBA00022490"/>
    </source>
</evidence>